<accession>A0AAF0JE89</accession>
<evidence type="ECO:0000256" key="6">
    <source>
        <dbReference type="ARBA" id="ARBA00022454"/>
    </source>
</evidence>
<keyword evidence="15" id="KW-1185">Reference proteome</keyword>
<name>A0AAF0JE89_9BASI</name>
<evidence type="ECO:0000256" key="8">
    <source>
        <dbReference type="ARBA" id="ARBA00022838"/>
    </source>
</evidence>
<sequence>MRHGTLTGSQQIAATNHVLQHHTGDFDRLRTAMASQRHFDLVSEHDVREAREHVAGEIAPLLRELIVRAENALTEDERHARALRNKATEELAQVEARSSHSVLGDTTKSPSVAALVNQAELDEHRRALEKLKAERKRLMERVSALEQRQGTSA</sequence>
<evidence type="ECO:0000256" key="13">
    <source>
        <dbReference type="SAM" id="Coils"/>
    </source>
</evidence>
<proteinExistence type="inferred from homology"/>
<dbReference type="Pfam" id="PF08287">
    <property type="entry name" value="DASH_Spc19"/>
    <property type="match status" value="1"/>
</dbReference>
<evidence type="ECO:0000256" key="5">
    <source>
        <dbReference type="ARBA" id="ARBA00016329"/>
    </source>
</evidence>
<keyword evidence="11" id="KW-0137">Centromere</keyword>
<feature type="coiled-coil region" evidence="13">
    <location>
        <begin position="66"/>
        <end position="148"/>
    </location>
</feature>
<evidence type="ECO:0000256" key="12">
    <source>
        <dbReference type="ARBA" id="ARBA00032583"/>
    </source>
</evidence>
<evidence type="ECO:0000256" key="7">
    <source>
        <dbReference type="ARBA" id="ARBA00022490"/>
    </source>
</evidence>
<evidence type="ECO:0000256" key="4">
    <source>
        <dbReference type="ARBA" id="ARBA00008952"/>
    </source>
</evidence>
<organism evidence="14 15">
    <name type="scientific">Malassezia japonica</name>
    <dbReference type="NCBI Taxonomy" id="223818"/>
    <lineage>
        <taxon>Eukaryota</taxon>
        <taxon>Fungi</taxon>
        <taxon>Dikarya</taxon>
        <taxon>Basidiomycota</taxon>
        <taxon>Ustilaginomycotina</taxon>
        <taxon>Malasseziomycetes</taxon>
        <taxon>Malasseziales</taxon>
        <taxon>Malasseziaceae</taxon>
        <taxon>Malassezia</taxon>
    </lineage>
</organism>
<dbReference type="InterPro" id="IPR013251">
    <property type="entry name" value="DASH_Spc19"/>
</dbReference>
<dbReference type="GO" id="GO:0042729">
    <property type="term" value="C:DASH complex"/>
    <property type="evidence" value="ECO:0007669"/>
    <property type="project" value="InterPro"/>
</dbReference>
<evidence type="ECO:0000256" key="3">
    <source>
        <dbReference type="ARBA" id="ARBA00004629"/>
    </source>
</evidence>
<evidence type="ECO:0000313" key="15">
    <source>
        <dbReference type="Proteomes" id="UP001217754"/>
    </source>
</evidence>
<gene>
    <name evidence="14" type="primary">SPC19</name>
    <name evidence="14" type="ORF">MJAP1_000613</name>
</gene>
<dbReference type="EMBL" id="CP119958">
    <property type="protein sequence ID" value="WFD37666.1"/>
    <property type="molecule type" value="Genomic_DNA"/>
</dbReference>
<evidence type="ECO:0000313" key="14">
    <source>
        <dbReference type="EMBL" id="WFD37666.1"/>
    </source>
</evidence>
<evidence type="ECO:0000256" key="1">
    <source>
        <dbReference type="ARBA" id="ARBA00004123"/>
    </source>
</evidence>
<keyword evidence="13" id="KW-0175">Coiled coil</keyword>
<dbReference type="PANTHER" id="PTHR28262">
    <property type="entry name" value="DASH COMPLEX SUBUNIT SPC19"/>
    <property type="match status" value="1"/>
</dbReference>
<evidence type="ECO:0000256" key="10">
    <source>
        <dbReference type="ARBA" id="ARBA00023242"/>
    </source>
</evidence>
<keyword evidence="8" id="KW-0995">Kinetochore</keyword>
<comment type="similarity">
    <text evidence="4">Belongs to the DASH complex SPC19 family.</text>
</comment>
<keyword evidence="6" id="KW-0158">Chromosome</keyword>
<evidence type="ECO:0000256" key="9">
    <source>
        <dbReference type="ARBA" id="ARBA00023212"/>
    </source>
</evidence>
<dbReference type="GeneID" id="85224262"/>
<dbReference type="AlphaFoldDB" id="A0AAF0JE89"/>
<evidence type="ECO:0000256" key="2">
    <source>
        <dbReference type="ARBA" id="ARBA00004186"/>
    </source>
</evidence>
<keyword evidence="7" id="KW-0963">Cytoplasm</keyword>
<protein>
    <recommendedName>
        <fullName evidence="5">DASH complex subunit SPC19</fullName>
    </recommendedName>
    <alternativeName>
        <fullName evidence="12">Outer kinetochore protein SPC19</fullName>
    </alternativeName>
</protein>
<dbReference type="GO" id="GO:0005876">
    <property type="term" value="C:spindle microtubule"/>
    <property type="evidence" value="ECO:0007669"/>
    <property type="project" value="InterPro"/>
</dbReference>
<dbReference type="GO" id="GO:0008608">
    <property type="term" value="P:attachment of spindle microtubules to kinetochore"/>
    <property type="evidence" value="ECO:0007669"/>
    <property type="project" value="InterPro"/>
</dbReference>
<dbReference type="RefSeq" id="XP_060120563.1">
    <property type="nucleotide sequence ID" value="XM_060264580.1"/>
</dbReference>
<evidence type="ECO:0000256" key="11">
    <source>
        <dbReference type="ARBA" id="ARBA00023328"/>
    </source>
</evidence>
<comment type="subcellular location">
    <subcellularLocation>
        <location evidence="3">Chromosome</location>
        <location evidence="3">Centromere</location>
        <location evidence="3">Kinetochore</location>
    </subcellularLocation>
    <subcellularLocation>
        <location evidence="2">Cytoplasm</location>
        <location evidence="2">Cytoskeleton</location>
        <location evidence="2">Spindle</location>
    </subcellularLocation>
    <subcellularLocation>
        <location evidence="1">Nucleus</location>
    </subcellularLocation>
</comment>
<dbReference type="PANTHER" id="PTHR28262:SF1">
    <property type="entry name" value="DASH COMPLEX SUBUNIT SPC19"/>
    <property type="match status" value="1"/>
</dbReference>
<keyword evidence="10" id="KW-0539">Nucleus</keyword>
<dbReference type="Proteomes" id="UP001217754">
    <property type="component" value="Chromosome 1"/>
</dbReference>
<reference evidence="14" key="1">
    <citation type="submission" date="2023-03" db="EMBL/GenBank/DDBJ databases">
        <title>Mating type loci evolution in Malassezia.</title>
        <authorList>
            <person name="Coelho M.A."/>
        </authorList>
    </citation>
    <scope>NUCLEOTIDE SEQUENCE</scope>
    <source>
        <strain evidence="14">CBS 9431</strain>
    </source>
</reference>
<keyword evidence="9" id="KW-0206">Cytoskeleton</keyword>